<dbReference type="InterPro" id="IPR005592">
    <property type="entry name" value="Mono/diacylglycerol_lipase_N"/>
</dbReference>
<dbReference type="GO" id="GO:0016042">
    <property type="term" value="P:lipid catabolic process"/>
    <property type="evidence" value="ECO:0007669"/>
    <property type="project" value="InterPro"/>
</dbReference>
<keyword evidence="4" id="KW-1185">Reference proteome</keyword>
<reference evidence="3" key="1">
    <citation type="submission" date="2018-01" db="EMBL/GenBank/DDBJ databases">
        <authorList>
            <person name="Mao J.F."/>
        </authorList>
    </citation>
    <scope>NUCLEOTIDE SEQUENCE</scope>
    <source>
        <strain evidence="3">Huo1</strain>
        <tissue evidence="3">Leaf</tissue>
    </source>
</reference>
<evidence type="ECO:0000313" key="4">
    <source>
        <dbReference type="Proteomes" id="UP000298416"/>
    </source>
</evidence>
<organism evidence="3">
    <name type="scientific">Salvia splendens</name>
    <name type="common">Scarlet sage</name>
    <dbReference type="NCBI Taxonomy" id="180675"/>
    <lineage>
        <taxon>Eukaryota</taxon>
        <taxon>Viridiplantae</taxon>
        <taxon>Streptophyta</taxon>
        <taxon>Embryophyta</taxon>
        <taxon>Tracheophyta</taxon>
        <taxon>Spermatophyta</taxon>
        <taxon>Magnoliopsida</taxon>
        <taxon>eudicotyledons</taxon>
        <taxon>Gunneridae</taxon>
        <taxon>Pentapetalae</taxon>
        <taxon>asterids</taxon>
        <taxon>lamiids</taxon>
        <taxon>Lamiales</taxon>
        <taxon>Lamiaceae</taxon>
        <taxon>Nepetoideae</taxon>
        <taxon>Mentheae</taxon>
        <taxon>Salviinae</taxon>
        <taxon>Salvia</taxon>
        <taxon>Salvia subgen. Calosphace</taxon>
        <taxon>core Calosphace</taxon>
    </lineage>
</organism>
<reference evidence="3" key="2">
    <citation type="submission" date="2020-08" db="EMBL/GenBank/DDBJ databases">
        <title>Plant Genome Project.</title>
        <authorList>
            <person name="Zhang R.-G."/>
        </authorList>
    </citation>
    <scope>NUCLEOTIDE SEQUENCE</scope>
    <source>
        <strain evidence="3">Huo1</strain>
        <tissue evidence="3">Leaf</tissue>
    </source>
</reference>
<keyword evidence="1" id="KW-0472">Membrane</keyword>
<evidence type="ECO:0000256" key="1">
    <source>
        <dbReference type="SAM" id="Phobius"/>
    </source>
</evidence>
<dbReference type="AlphaFoldDB" id="A0A8X8YV65"/>
<name>A0A8X8YV65_SALSN</name>
<evidence type="ECO:0000313" key="3">
    <source>
        <dbReference type="EMBL" id="KAG6383336.1"/>
    </source>
</evidence>
<protein>
    <recommendedName>
        <fullName evidence="2">Mono-/di-acylglycerol lipase N-terminal domain-containing protein</fullName>
    </recommendedName>
</protein>
<comment type="caution">
    <text evidence="3">The sequence shown here is derived from an EMBL/GenBank/DDBJ whole genome shotgun (WGS) entry which is preliminary data.</text>
</comment>
<proteinExistence type="predicted"/>
<keyword evidence="1" id="KW-1133">Transmembrane helix</keyword>
<sequence length="134" mass="14931">MPPGASSDPCSDGAARLTSLVLPPLQLVRPPLHLHYPRSIGMSILCGVPLLECVYCIGCVRWAWKRCLHNAAHDSQEWGLATPQEFEPVPRLCRYIMAVYEDDLSRPLWEPPGGYGIDPDCVILKRSYKDICVA</sequence>
<dbReference type="Proteomes" id="UP000298416">
    <property type="component" value="Unassembled WGS sequence"/>
</dbReference>
<dbReference type="PANTHER" id="PTHR46398:SF4">
    <property type="entry name" value="ALPHA_BETA-HYDROLASES SUPERFAMILY PROTEIN"/>
    <property type="match status" value="1"/>
</dbReference>
<keyword evidence="1" id="KW-0812">Transmembrane</keyword>
<evidence type="ECO:0000259" key="2">
    <source>
        <dbReference type="Pfam" id="PF03893"/>
    </source>
</evidence>
<feature type="domain" description="Mono-/di-acylglycerol lipase N-terminal" evidence="2">
    <location>
        <begin position="50"/>
        <end position="116"/>
    </location>
</feature>
<accession>A0A8X8YV65</accession>
<dbReference type="EMBL" id="PNBA02000622">
    <property type="protein sequence ID" value="KAG6383336.1"/>
    <property type="molecule type" value="Genomic_DNA"/>
</dbReference>
<feature type="transmembrane region" description="Helical" evidence="1">
    <location>
        <begin position="40"/>
        <end position="64"/>
    </location>
</feature>
<dbReference type="Pfam" id="PF03893">
    <property type="entry name" value="Lipase3_N"/>
    <property type="match status" value="1"/>
</dbReference>
<dbReference type="PANTHER" id="PTHR46398">
    <property type="entry name" value="ALPHA/BETA-HYDROLASES SUPERFAMILY PROTEIN"/>
    <property type="match status" value="1"/>
</dbReference>
<gene>
    <name evidence="3" type="ORF">SASPL_156925</name>
</gene>